<name>A0A1I1MMN6_9SPHI</name>
<dbReference type="PANTHER" id="PTHR43581">
    <property type="entry name" value="ATP/GTP PHOSPHATASE"/>
    <property type="match status" value="1"/>
</dbReference>
<reference evidence="2 3" key="1">
    <citation type="submission" date="2016-10" db="EMBL/GenBank/DDBJ databases">
        <authorList>
            <person name="de Groot N.N."/>
        </authorList>
    </citation>
    <scope>NUCLEOTIDE SEQUENCE [LARGE SCALE GENOMIC DNA]</scope>
    <source>
        <strain evidence="2 3">DSM 22900</strain>
    </source>
</reference>
<dbReference type="EMBL" id="FOLL01000036">
    <property type="protein sequence ID" value="SFC84438.1"/>
    <property type="molecule type" value="Genomic_DNA"/>
</dbReference>
<dbReference type="InterPro" id="IPR051396">
    <property type="entry name" value="Bact_Antivir_Def_Nuclease"/>
</dbReference>
<protein>
    <submittedName>
        <fullName evidence="2">AAA domain-containing protein, putative AbiEii toxin, Type IV TA system</fullName>
    </submittedName>
</protein>
<dbReference type="STRING" id="623281.SAMN05421747_1364"/>
<dbReference type="InterPro" id="IPR027417">
    <property type="entry name" value="P-loop_NTPase"/>
</dbReference>
<dbReference type="PANTHER" id="PTHR43581:SF2">
    <property type="entry name" value="EXCINUCLEASE ATPASE SUBUNIT"/>
    <property type="match status" value="1"/>
</dbReference>
<evidence type="ECO:0000313" key="3">
    <source>
        <dbReference type="Proteomes" id="UP000199577"/>
    </source>
</evidence>
<organism evidence="2 3">
    <name type="scientific">Parapedobacter composti</name>
    <dbReference type="NCBI Taxonomy" id="623281"/>
    <lineage>
        <taxon>Bacteria</taxon>
        <taxon>Pseudomonadati</taxon>
        <taxon>Bacteroidota</taxon>
        <taxon>Sphingobacteriia</taxon>
        <taxon>Sphingobacteriales</taxon>
        <taxon>Sphingobacteriaceae</taxon>
        <taxon>Parapedobacter</taxon>
    </lineage>
</organism>
<dbReference type="SUPFAM" id="SSF52540">
    <property type="entry name" value="P-loop containing nucleoside triphosphate hydrolases"/>
    <property type="match status" value="1"/>
</dbReference>
<dbReference type="InterPro" id="IPR003959">
    <property type="entry name" value="ATPase_AAA_core"/>
</dbReference>
<evidence type="ECO:0000259" key="1">
    <source>
        <dbReference type="Pfam" id="PF13304"/>
    </source>
</evidence>
<dbReference type="Gene3D" id="3.40.50.300">
    <property type="entry name" value="P-loop containing nucleotide triphosphate hydrolases"/>
    <property type="match status" value="1"/>
</dbReference>
<dbReference type="GO" id="GO:0005524">
    <property type="term" value="F:ATP binding"/>
    <property type="evidence" value="ECO:0007669"/>
    <property type="project" value="InterPro"/>
</dbReference>
<gene>
    <name evidence="2" type="ORF">SAMN05421747_1364</name>
</gene>
<feature type="domain" description="ATPase AAA-type core" evidence="1">
    <location>
        <begin position="156"/>
        <end position="405"/>
    </location>
</feature>
<dbReference type="RefSeq" id="WP_090975220.1">
    <property type="nucleotide sequence ID" value="NZ_FOLL01000036.1"/>
</dbReference>
<proteinExistence type="predicted"/>
<dbReference type="Proteomes" id="UP000199577">
    <property type="component" value="Unassembled WGS sequence"/>
</dbReference>
<dbReference type="Pfam" id="PF13304">
    <property type="entry name" value="AAA_21"/>
    <property type="match status" value="1"/>
</dbReference>
<sequence>MQLSDLLKILKQYVNSLLDREGWSIAFELKEEKENKIVLNVKDRFTELAKEKLNLSSTTFNIPSFIEIFEQQTDISRQIEKEELLKNIDPYTVYTYKQKLLKDLNDIFVQNRQLSEIYKIAQENNYSYIDSFSVKNFFSIESIEFREIKGAKEVYLLGENGDGKSLVLMALHLAFNGREIDKNTNFEYTGKIKEIIKANSSARLNSRDTDGTRYGGEKIVHLKNFYAFGVHRGRYSSDKYEQYGFMSLYDADLQLYSPERLMNQTFLLEMEKRLDSQNMIGEEKDLPNWIPLKTIQNLFQELLESNVEIDVSAKGVKFKEKGFELSFSQLSEGYKNIMVWVSDLIYRFQQSQPKISRLEDFKGVVLLDEIELHLHPIWQRRIIGQLRTFFPNIQFVFTTHSPTIIQGASEEAVIYRIYRNPKTGKTSSSEAYFKKNLDHMMLNSLATSPLFGLEDARISSKTESVDTSDSFLQSRIAKKIEEELQKQKDQGKVFISDKEVDDLIENILKEELKKK</sequence>
<dbReference type="GO" id="GO:0016887">
    <property type="term" value="F:ATP hydrolysis activity"/>
    <property type="evidence" value="ECO:0007669"/>
    <property type="project" value="InterPro"/>
</dbReference>
<dbReference type="OrthoDB" id="9805802at2"/>
<evidence type="ECO:0000313" key="2">
    <source>
        <dbReference type="EMBL" id="SFC84438.1"/>
    </source>
</evidence>
<accession>A0A1I1MMN6</accession>
<keyword evidence="3" id="KW-1185">Reference proteome</keyword>
<dbReference type="AlphaFoldDB" id="A0A1I1MMN6"/>